<dbReference type="Gene3D" id="1.10.510.10">
    <property type="entry name" value="Transferase(Phosphotransferase) domain 1"/>
    <property type="match status" value="1"/>
</dbReference>
<organism evidence="7 8">
    <name type="scientific">Naegleria fowleri</name>
    <name type="common">Brain eating amoeba</name>
    <dbReference type="NCBI Taxonomy" id="5763"/>
    <lineage>
        <taxon>Eukaryota</taxon>
        <taxon>Discoba</taxon>
        <taxon>Heterolobosea</taxon>
        <taxon>Tetramitia</taxon>
        <taxon>Eutetramitia</taxon>
        <taxon>Vahlkampfiidae</taxon>
        <taxon>Naegleria</taxon>
    </lineage>
</organism>
<dbReference type="EC" id="2.4.2.-" evidence="1"/>
<evidence type="ECO:0000259" key="4">
    <source>
        <dbReference type="PROSITE" id="PS50011"/>
    </source>
</evidence>
<dbReference type="Gene3D" id="3.90.228.10">
    <property type="match status" value="1"/>
</dbReference>
<evidence type="ECO:0000256" key="1">
    <source>
        <dbReference type="RuleBase" id="RU362114"/>
    </source>
</evidence>
<dbReference type="InterPro" id="IPR035437">
    <property type="entry name" value="SNase_OB-fold_sf"/>
</dbReference>
<dbReference type="PANTHER" id="PTHR45740:SF2">
    <property type="entry name" value="POLY [ADP-RIBOSE] POLYMERASE"/>
    <property type="match status" value="1"/>
</dbReference>
<dbReference type="InterPro" id="IPR000719">
    <property type="entry name" value="Prot_kinase_dom"/>
</dbReference>
<dbReference type="GO" id="GO:0003950">
    <property type="term" value="F:NAD+ poly-ADP-ribosyltransferase activity"/>
    <property type="evidence" value="ECO:0007669"/>
    <property type="project" value="UniProtKB-UniRule"/>
</dbReference>
<dbReference type="CDD" id="cd00180">
    <property type="entry name" value="PKc"/>
    <property type="match status" value="1"/>
</dbReference>
<dbReference type="Proteomes" id="UP000444721">
    <property type="component" value="Unassembled WGS sequence"/>
</dbReference>
<dbReference type="PANTHER" id="PTHR45740">
    <property type="entry name" value="POLY [ADP-RIBOSE] POLYMERASE"/>
    <property type="match status" value="1"/>
</dbReference>
<dbReference type="VEuPathDB" id="AmoebaDB:NF0105160"/>
<dbReference type="InterPro" id="IPR011009">
    <property type="entry name" value="Kinase-like_dom_sf"/>
</dbReference>
<dbReference type="PROSITE" id="PS00108">
    <property type="entry name" value="PROTEIN_KINASE_ST"/>
    <property type="match status" value="1"/>
</dbReference>
<dbReference type="Pfam" id="PF00565">
    <property type="entry name" value="SNase"/>
    <property type="match status" value="2"/>
</dbReference>
<dbReference type="SMART" id="SM00220">
    <property type="entry name" value="S_TKc"/>
    <property type="match status" value="1"/>
</dbReference>
<dbReference type="VEuPathDB" id="AmoebaDB:FDP41_002250"/>
<comment type="caution">
    <text evidence="7">The sequence shown here is derived from an EMBL/GenBank/DDBJ whole genome shotgun (WGS) entry which is preliminary data.</text>
</comment>
<feature type="region of interest" description="Disordered" evidence="3">
    <location>
        <begin position="654"/>
        <end position="674"/>
    </location>
</feature>
<name>A0A6A5BXW5_NAEFO</name>
<keyword evidence="1" id="KW-0808">Transferase</keyword>
<dbReference type="PROSITE" id="PS51059">
    <property type="entry name" value="PARP_CATALYTIC"/>
    <property type="match status" value="1"/>
</dbReference>
<dbReference type="SUPFAM" id="SSF50199">
    <property type="entry name" value="Staphylococcal nuclease"/>
    <property type="match status" value="2"/>
</dbReference>
<dbReference type="Pfam" id="PF00069">
    <property type="entry name" value="Pkinase"/>
    <property type="match status" value="1"/>
</dbReference>
<dbReference type="PROSITE" id="PS50011">
    <property type="entry name" value="PROTEIN_KINASE_DOM"/>
    <property type="match status" value="1"/>
</dbReference>
<dbReference type="Gene3D" id="2.40.50.90">
    <property type="match status" value="2"/>
</dbReference>
<accession>A0A6A5BXW5</accession>
<dbReference type="GO" id="GO:0005524">
    <property type="term" value="F:ATP binding"/>
    <property type="evidence" value="ECO:0007669"/>
    <property type="project" value="InterPro"/>
</dbReference>
<dbReference type="GeneID" id="68109468"/>
<evidence type="ECO:0000256" key="3">
    <source>
        <dbReference type="SAM" id="MobiDB-lite"/>
    </source>
</evidence>
<evidence type="ECO:0000313" key="8">
    <source>
        <dbReference type="Proteomes" id="UP000444721"/>
    </source>
</evidence>
<keyword evidence="8" id="KW-1185">Reference proteome</keyword>
<evidence type="ECO:0000256" key="2">
    <source>
        <dbReference type="SAM" id="Coils"/>
    </source>
</evidence>
<dbReference type="PROSITE" id="PS50830">
    <property type="entry name" value="TNASE_3"/>
    <property type="match status" value="1"/>
</dbReference>
<feature type="domain" description="PARP catalytic" evidence="6">
    <location>
        <begin position="1089"/>
        <end position="1353"/>
    </location>
</feature>
<dbReference type="GO" id="GO:0004672">
    <property type="term" value="F:protein kinase activity"/>
    <property type="evidence" value="ECO:0007669"/>
    <property type="project" value="InterPro"/>
</dbReference>
<reference evidence="7 8" key="1">
    <citation type="journal article" date="2019" name="Sci. Rep.">
        <title>Nanopore sequencing improves the draft genome of the human pathogenic amoeba Naegleria fowleri.</title>
        <authorList>
            <person name="Liechti N."/>
            <person name="Schurch N."/>
            <person name="Bruggmann R."/>
            <person name="Wittwer M."/>
        </authorList>
    </citation>
    <scope>NUCLEOTIDE SEQUENCE [LARGE SCALE GENOMIC DNA]</scope>
    <source>
        <strain evidence="7 8">ATCC 30894</strain>
    </source>
</reference>
<keyword evidence="1" id="KW-0328">Glycosyltransferase</keyword>
<keyword evidence="2" id="KW-0175">Coiled coil</keyword>
<dbReference type="SMART" id="SM00318">
    <property type="entry name" value="SNc"/>
    <property type="match status" value="1"/>
</dbReference>
<sequence>MSTSTSPMKDEIASLVVKSVINGNTITAIQTHHHHDPSSQELILVLQDIQTPRLNEPFGFESREFLRKKLIGKTIHFQLAYSREEWGCKTIDYGTIYVMNEKNQQQNIQHKKMLNINEEVVKAGFGKVVKTKYPNEYQKRLLELEQFARQHKIGRWNTDNLSPFPSSHNISHHELAHQLLKQFHLKILNVEILEVRMNGIRLQVRLANSYDKVWIKLTGVLNDSSEEVSKSGNERTFSKELQYFAELRLLHRDAEILLEGIDDDNDALLGSVLLNSLEDSQSRSEDRTLPVTYQEELLRAGMVSIDERTIVSSKYAHRLRAAEMLAKEEKQGLWAVKVRKNRKTSNTVKKEQSPESTSSMMMIFQEIVNLNAKVKRNNLELSKKMMILEQLIVHLENVKKENAEFTSLIEQELVSLVEKCQVEAFMTHGNTKMSIHNQSDICKFETLFETFRMAKNTILEKNYIRTLNDFILMMDEKIEAMNQCLLDLSETFIPMENSNERSTVPNNNNKEVITQLREWKQSVEGARTQKEGQQVVELITTTLQGIANSLHEGSNFECSNLYELLKQGKTYLIYELASFSHTFPTKLFHGLQESVQFYSERKQVAVSLVEQVIPTFFQKHQYIQHSLELIHDYSSLKERVHSITKDKKKLERSIQNSSSQIEEHQEQLQEGESLQHEDLKKKISDLNDEILSKKEKLRNMITELNEVRLKLLKLYQLGFSDAFSQCQEENPIFGIPELSAHFFTKIELLSEWNGNHHVYVGTDYQSKKHIIKQYHVQDEKKLSRIRKELKILQKIKHQNIVNIEGYYLEKNTHYQSIIINIVMPFYNGENLKKFISFWRSTNNDDHPAIFWEIIWGQLLVAIQHVHSRGVIHCDIKPENIFIDVDLEMFIRVILGDFDVSYDTQNRTTYNVTTGTCGTFDYLAPEIIEKREKASFMSDMFAFGKTVQNVMTLQELKELPSFHKLVEQCLSEDPLKRPTASEALANEFFTIDTQIAFQTKLKQVEVSKQLQDQKEQVIQELLNNLHQQQEDIMRKVHELENEKKHFHDHTSQQEKEIQQRIDSLQKKEKLLKKLDENLRNNSKSQLAVTFPSYWKNRMIHGETFFQIMVDVTKHMKTIIQELMDMTCNKSTLGTGRDQQTKMKYSKLMVSQVFRIEKVSLFSMYMSRKQQLLLYNDPPYEIKVKTHHQDSSQSYPNATSWLKQSSLDASINEVYLWHGTKPEFVKKIAEHGFDERVSNLSGLFGAGIYFADYCSKSDQYCTPELSETSRDSSNPKDHLYCMFLSRVVLGRQVHHVPHGQSLGNSRRPPDIPNTNGRPYDSVIGKSNASSNAYTEFIVYDRTQCYPEFLIKYQRR</sequence>
<dbReference type="OrthoDB" id="411019at2759"/>
<dbReference type="VEuPathDB" id="AmoebaDB:NfTy_043050"/>
<dbReference type="GO" id="GO:1990404">
    <property type="term" value="F:NAD+-protein mono-ADP-ribosyltransferase activity"/>
    <property type="evidence" value="ECO:0007669"/>
    <property type="project" value="TreeGrafter"/>
</dbReference>
<gene>
    <name evidence="7" type="ORF">FDP41_002250</name>
</gene>
<protein>
    <recommendedName>
        <fullName evidence="1">Poly [ADP-ribose] polymerase</fullName>
        <shortName evidence="1">PARP</shortName>
        <ecNumber evidence="1">2.4.2.-</ecNumber>
    </recommendedName>
</protein>
<dbReference type="VEuPathDB" id="AmoebaDB:NF0105150"/>
<dbReference type="SUPFAM" id="SSF56399">
    <property type="entry name" value="ADP-ribosylation"/>
    <property type="match status" value="1"/>
</dbReference>
<feature type="coiled-coil region" evidence="2">
    <location>
        <begin position="1010"/>
        <end position="1083"/>
    </location>
</feature>
<dbReference type="GO" id="GO:0005634">
    <property type="term" value="C:nucleus"/>
    <property type="evidence" value="ECO:0007669"/>
    <property type="project" value="TreeGrafter"/>
</dbReference>
<feature type="compositionally biased region" description="Basic and acidic residues" evidence="3">
    <location>
        <begin position="661"/>
        <end position="674"/>
    </location>
</feature>
<feature type="region of interest" description="Disordered" evidence="3">
    <location>
        <begin position="1295"/>
        <end position="1322"/>
    </location>
</feature>
<evidence type="ECO:0000313" key="7">
    <source>
        <dbReference type="EMBL" id="KAF0978430.1"/>
    </source>
</evidence>
<dbReference type="InterPro" id="IPR051712">
    <property type="entry name" value="ARTD-AVP"/>
</dbReference>
<dbReference type="InterPro" id="IPR012317">
    <property type="entry name" value="Poly(ADP-ribose)pol_cat_dom"/>
</dbReference>
<dbReference type="Pfam" id="PF00644">
    <property type="entry name" value="PARP"/>
    <property type="match status" value="1"/>
</dbReference>
<dbReference type="InterPro" id="IPR008271">
    <property type="entry name" value="Ser/Thr_kinase_AS"/>
</dbReference>
<evidence type="ECO:0000259" key="6">
    <source>
        <dbReference type="PROSITE" id="PS51059"/>
    </source>
</evidence>
<dbReference type="InterPro" id="IPR016071">
    <property type="entry name" value="Staphylococal_nuclease_OB-fold"/>
</dbReference>
<proteinExistence type="predicted"/>
<dbReference type="SUPFAM" id="SSF56112">
    <property type="entry name" value="Protein kinase-like (PK-like)"/>
    <property type="match status" value="1"/>
</dbReference>
<keyword evidence="1" id="KW-0520">NAD</keyword>
<dbReference type="EMBL" id="VFQX01000029">
    <property type="protein sequence ID" value="KAF0978430.1"/>
    <property type="molecule type" value="Genomic_DNA"/>
</dbReference>
<feature type="domain" description="TNase-like" evidence="5">
    <location>
        <begin position="11"/>
        <end position="158"/>
    </location>
</feature>
<evidence type="ECO:0000259" key="5">
    <source>
        <dbReference type="PROSITE" id="PS50830"/>
    </source>
</evidence>
<dbReference type="VEuPathDB" id="AmoebaDB:NF0105170"/>
<dbReference type="RefSeq" id="XP_044563143.1">
    <property type="nucleotide sequence ID" value="XM_044705424.1"/>
</dbReference>
<feature type="domain" description="Protein kinase" evidence="4">
    <location>
        <begin position="709"/>
        <end position="988"/>
    </location>
</feature>